<name>A0A9X0YFI4_9PSED</name>
<protein>
    <submittedName>
        <fullName evidence="1">GntR family transcriptional regulator</fullName>
    </submittedName>
</protein>
<sequence length="50" mass="5539">HSVFDALVNRQGRRAPKPSMREHANATLRYAEIFSSATADARMKVILPAS</sequence>
<evidence type="ECO:0000313" key="1">
    <source>
        <dbReference type="EMBL" id="MBN2979203.1"/>
    </source>
</evidence>
<reference evidence="1 2" key="1">
    <citation type="journal article" date="2021" name="Int. J. Syst. Evol. Microbiol.">
        <title>Pseudomonas lactucae sp. nov., a pathogen causing bacterial rot of lettuce in Japan.</title>
        <authorList>
            <person name="Sawada H."/>
            <person name="Fujikawa T."/>
            <person name="Satou M."/>
        </authorList>
    </citation>
    <scope>NUCLEOTIDE SEQUENCE [LARGE SCALE GENOMIC DNA]</scope>
    <source>
        <strain evidence="1 2">MAFF 301381</strain>
    </source>
</reference>
<proteinExistence type="predicted"/>
<dbReference type="EMBL" id="JAFHKJ010000144">
    <property type="protein sequence ID" value="MBN2979203.1"/>
    <property type="molecule type" value="Genomic_DNA"/>
</dbReference>
<dbReference type="Proteomes" id="UP001154860">
    <property type="component" value="Unassembled WGS sequence"/>
</dbReference>
<accession>A0A9X0YFI4</accession>
<keyword evidence="2" id="KW-1185">Reference proteome</keyword>
<comment type="caution">
    <text evidence="1">The sequence shown here is derived from an EMBL/GenBank/DDBJ whole genome shotgun (WGS) entry which is preliminary data.</text>
</comment>
<evidence type="ECO:0000313" key="2">
    <source>
        <dbReference type="Proteomes" id="UP001154860"/>
    </source>
</evidence>
<reference evidence="1 2" key="2">
    <citation type="journal article" date="2023" name="Plant Pathol.">
        <title>Dismantling and reorganizing Pseudomonas marginalis sensu#lato.</title>
        <authorList>
            <person name="Sawada H."/>
            <person name="Fujikawa T."/>
            <person name="Satou M."/>
        </authorList>
    </citation>
    <scope>NUCLEOTIDE SEQUENCE [LARGE SCALE GENOMIC DNA]</scope>
    <source>
        <strain evidence="1 2">MAFF 301381</strain>
    </source>
</reference>
<feature type="non-terminal residue" evidence="1">
    <location>
        <position position="1"/>
    </location>
</feature>
<gene>
    <name evidence="1" type="ORF">JWR99_26000</name>
</gene>
<organism evidence="1 2">
    <name type="scientific">Pseudomonas lactucae</name>
    <dbReference type="NCBI Taxonomy" id="2813360"/>
    <lineage>
        <taxon>Bacteria</taxon>
        <taxon>Pseudomonadati</taxon>
        <taxon>Pseudomonadota</taxon>
        <taxon>Gammaproteobacteria</taxon>
        <taxon>Pseudomonadales</taxon>
        <taxon>Pseudomonadaceae</taxon>
        <taxon>Pseudomonas</taxon>
    </lineage>
</organism>
<dbReference type="AlphaFoldDB" id="A0A9X0YFI4"/>